<dbReference type="InterPro" id="IPR000421">
    <property type="entry name" value="FA58C"/>
</dbReference>
<feature type="region of interest" description="Disordered" evidence="2">
    <location>
        <begin position="1"/>
        <end position="44"/>
    </location>
</feature>
<gene>
    <name evidence="4" type="ORF">Prubr_45630</name>
</gene>
<keyword evidence="5" id="KW-1185">Reference proteome</keyword>
<evidence type="ECO:0000313" key="4">
    <source>
        <dbReference type="EMBL" id="BCJ67542.1"/>
    </source>
</evidence>
<protein>
    <recommendedName>
        <fullName evidence="3">F5/8 type C domain-containing protein</fullName>
    </recommendedName>
</protein>
<proteinExistence type="predicted"/>
<dbReference type="InterPro" id="IPR029052">
    <property type="entry name" value="Metallo-depent_PP-like"/>
</dbReference>
<evidence type="ECO:0000259" key="3">
    <source>
        <dbReference type="PROSITE" id="PS50022"/>
    </source>
</evidence>
<evidence type="ECO:0000256" key="2">
    <source>
        <dbReference type="SAM" id="MobiDB-lite"/>
    </source>
</evidence>
<dbReference type="GO" id="GO:0003993">
    <property type="term" value="F:acid phosphatase activity"/>
    <property type="evidence" value="ECO:0007669"/>
    <property type="project" value="InterPro"/>
</dbReference>
<dbReference type="RefSeq" id="WP_212816861.1">
    <property type="nucleotide sequence ID" value="NZ_AP023359.1"/>
</dbReference>
<dbReference type="Pfam" id="PF00754">
    <property type="entry name" value="F5_F8_type_C"/>
    <property type="match status" value="1"/>
</dbReference>
<dbReference type="KEGG" id="pry:Prubr_45630"/>
<dbReference type="InterPro" id="IPR039331">
    <property type="entry name" value="PAPs-like"/>
</dbReference>
<dbReference type="Gene3D" id="3.60.21.10">
    <property type="match status" value="1"/>
</dbReference>
<evidence type="ECO:0000313" key="5">
    <source>
        <dbReference type="Proteomes" id="UP000680866"/>
    </source>
</evidence>
<dbReference type="PANTHER" id="PTHR22953">
    <property type="entry name" value="ACID PHOSPHATASE RELATED"/>
    <property type="match status" value="1"/>
</dbReference>
<name>A0A810N270_9ACTN</name>
<feature type="compositionally biased region" description="Basic residues" evidence="2">
    <location>
        <begin position="27"/>
        <end position="36"/>
    </location>
</feature>
<dbReference type="Proteomes" id="UP000680866">
    <property type="component" value="Chromosome"/>
</dbReference>
<accession>A0A810N270</accession>
<feature type="compositionally biased region" description="Low complexity" evidence="2">
    <location>
        <begin position="1"/>
        <end position="14"/>
    </location>
</feature>
<dbReference type="PROSITE" id="PS50022">
    <property type="entry name" value="FA58C_3"/>
    <property type="match status" value="1"/>
</dbReference>
<evidence type="ECO:0000256" key="1">
    <source>
        <dbReference type="ARBA" id="ARBA00022729"/>
    </source>
</evidence>
<dbReference type="SUPFAM" id="SSF56300">
    <property type="entry name" value="Metallo-dependent phosphatases"/>
    <property type="match status" value="1"/>
</dbReference>
<dbReference type="SUPFAM" id="SSF49785">
    <property type="entry name" value="Galactose-binding domain-like"/>
    <property type="match status" value="1"/>
</dbReference>
<sequence>MTAPADTPWPTDTPWPRRRPPRDTPWPRRRAPRGARRPAAGPRARRLAGRGLLGGLLVAATALVGGTATAADVPSDVVPAIPGCTTAVPATATANTHEAANPPPRAVDGDLGTRWSGEGFGAQLTLDLGTVRDLCGIRVAWHLGDLRWNDFTVYTSTDGAAFTKVWAGRSTGTTAGFESSPFAAPTGARFVRVAWWASAQGNGWASVGEVAALVADPEPGPGAEHVVVAAGDIATRCTGTSCAHWRTSELALALDPDAVLVLGDNQNNDGTFEEYQAYYEPSWGRLKNRTRPTPGNHEYILGDGAQGYFRYFGDLARPNGTSWYSFDLGNWHVVSLNSEYERSASGPQVAWLKADLAANTKRCVLAFWHRPMFSSGGTHGNFPNMRPFWDALYAAGADLVLNGHDHSYERFGPQTPDAVAAPAGIREFVVGTGGAAPREFGTVRANSELRLRVNGVLKLTLGADSYSWQFVDVDGAVLDAGGPVGCH</sequence>
<dbReference type="InterPro" id="IPR008979">
    <property type="entry name" value="Galactose-bd-like_sf"/>
</dbReference>
<organism evidence="4 5">
    <name type="scientific">Polymorphospora rubra</name>
    <dbReference type="NCBI Taxonomy" id="338584"/>
    <lineage>
        <taxon>Bacteria</taxon>
        <taxon>Bacillati</taxon>
        <taxon>Actinomycetota</taxon>
        <taxon>Actinomycetes</taxon>
        <taxon>Micromonosporales</taxon>
        <taxon>Micromonosporaceae</taxon>
        <taxon>Polymorphospora</taxon>
    </lineage>
</organism>
<dbReference type="Pfam" id="PF00149">
    <property type="entry name" value="Metallophos"/>
    <property type="match status" value="1"/>
</dbReference>
<dbReference type="InterPro" id="IPR004843">
    <property type="entry name" value="Calcineurin-like_PHP"/>
</dbReference>
<dbReference type="Gene3D" id="2.60.120.260">
    <property type="entry name" value="Galactose-binding domain-like"/>
    <property type="match status" value="1"/>
</dbReference>
<dbReference type="EMBL" id="AP023359">
    <property type="protein sequence ID" value="BCJ67542.1"/>
    <property type="molecule type" value="Genomic_DNA"/>
</dbReference>
<dbReference type="PANTHER" id="PTHR22953:SF153">
    <property type="entry name" value="PURPLE ACID PHOSPHATASE"/>
    <property type="match status" value="1"/>
</dbReference>
<dbReference type="AlphaFoldDB" id="A0A810N270"/>
<feature type="domain" description="F5/8 type C" evidence="3">
    <location>
        <begin position="66"/>
        <end position="193"/>
    </location>
</feature>
<keyword evidence="1" id="KW-0732">Signal</keyword>
<reference evidence="4" key="1">
    <citation type="submission" date="2020-08" db="EMBL/GenBank/DDBJ databases">
        <title>Whole genome shotgun sequence of Polymorphospora rubra NBRC 101157.</title>
        <authorList>
            <person name="Komaki H."/>
            <person name="Tamura T."/>
        </authorList>
    </citation>
    <scope>NUCLEOTIDE SEQUENCE</scope>
    <source>
        <strain evidence="4">NBRC 101157</strain>
    </source>
</reference>